<evidence type="ECO:0000313" key="11">
    <source>
        <dbReference type="Proteomes" id="UP000619479"/>
    </source>
</evidence>
<keyword evidence="4 6" id="KW-0067">ATP-binding</keyword>
<dbReference type="InterPro" id="IPR005479">
    <property type="entry name" value="CPAse_ATP-bd"/>
</dbReference>
<dbReference type="InterPro" id="IPR005482">
    <property type="entry name" value="Biotin_COase_C"/>
</dbReference>
<dbReference type="PROSITE" id="PS50968">
    <property type="entry name" value="BIOTINYL_LIPOYL"/>
    <property type="match status" value="1"/>
</dbReference>
<dbReference type="InterPro" id="IPR000089">
    <property type="entry name" value="Biotin_lipoyl"/>
</dbReference>
<dbReference type="GO" id="GO:0046872">
    <property type="term" value="F:metal ion binding"/>
    <property type="evidence" value="ECO:0007669"/>
    <property type="project" value="InterPro"/>
</dbReference>
<keyword evidence="11" id="KW-1185">Reference proteome</keyword>
<dbReference type="PANTHER" id="PTHR18866:SF126">
    <property type="entry name" value="BIOTIN CARBOXYLASE"/>
    <property type="match status" value="1"/>
</dbReference>
<dbReference type="SMART" id="SM00878">
    <property type="entry name" value="Biotin_carb_C"/>
    <property type="match status" value="1"/>
</dbReference>
<dbReference type="PROSITE" id="PS00867">
    <property type="entry name" value="CPSASE_2"/>
    <property type="match status" value="1"/>
</dbReference>
<evidence type="ECO:0000256" key="5">
    <source>
        <dbReference type="ARBA" id="ARBA00023267"/>
    </source>
</evidence>
<dbReference type="SUPFAM" id="SSF56059">
    <property type="entry name" value="Glutathione synthetase ATP-binding domain-like"/>
    <property type="match status" value="1"/>
</dbReference>
<dbReference type="RefSeq" id="WP_203737552.1">
    <property type="nucleotide sequence ID" value="NZ_BAAAUC010000002.1"/>
</dbReference>
<dbReference type="InterPro" id="IPR011764">
    <property type="entry name" value="Biotin_carboxylation_dom"/>
</dbReference>
<dbReference type="EMBL" id="BOMH01000001">
    <property type="protein sequence ID" value="GID62141.1"/>
    <property type="molecule type" value="Genomic_DNA"/>
</dbReference>
<gene>
    <name evidence="10" type="ORF">Acy02nite_00220</name>
</gene>
<dbReference type="AlphaFoldDB" id="A0A919ID22"/>
<accession>A0A919ID22</accession>
<dbReference type="Pfam" id="PF00289">
    <property type="entry name" value="Biotin_carb_N"/>
    <property type="match status" value="1"/>
</dbReference>
<evidence type="ECO:0000256" key="1">
    <source>
        <dbReference type="ARBA" id="ARBA00001953"/>
    </source>
</evidence>
<dbReference type="Gene3D" id="3.30.470.20">
    <property type="entry name" value="ATP-grasp fold, B domain"/>
    <property type="match status" value="1"/>
</dbReference>
<keyword evidence="3 6" id="KW-0547">Nucleotide-binding</keyword>
<dbReference type="InterPro" id="IPR016185">
    <property type="entry name" value="PreATP-grasp_dom_sf"/>
</dbReference>
<dbReference type="SUPFAM" id="SSF51246">
    <property type="entry name" value="Rudiment single hybrid motif"/>
    <property type="match status" value="1"/>
</dbReference>
<dbReference type="GO" id="GO:0004075">
    <property type="term" value="F:biotin carboxylase activity"/>
    <property type="evidence" value="ECO:0007669"/>
    <property type="project" value="UniProtKB-EC"/>
</dbReference>
<dbReference type="Gene3D" id="2.40.50.100">
    <property type="match status" value="1"/>
</dbReference>
<dbReference type="InterPro" id="IPR011761">
    <property type="entry name" value="ATP-grasp"/>
</dbReference>
<feature type="domain" description="Lipoyl-binding" evidence="7">
    <location>
        <begin position="540"/>
        <end position="621"/>
    </location>
</feature>
<dbReference type="GO" id="GO:0005524">
    <property type="term" value="F:ATP binding"/>
    <property type="evidence" value="ECO:0007669"/>
    <property type="project" value="UniProtKB-UniRule"/>
</dbReference>
<keyword evidence="2" id="KW-0436">Ligase</keyword>
<dbReference type="PANTHER" id="PTHR18866">
    <property type="entry name" value="CARBOXYLASE:PYRUVATE/ACETYL-COA/PROPIONYL-COA CARBOXYLASE"/>
    <property type="match status" value="1"/>
</dbReference>
<dbReference type="InterPro" id="IPR050856">
    <property type="entry name" value="Biotin_carboxylase_complex"/>
</dbReference>
<dbReference type="SUPFAM" id="SSF51230">
    <property type="entry name" value="Single hybrid motif"/>
    <property type="match status" value="1"/>
</dbReference>
<dbReference type="PROSITE" id="PS00866">
    <property type="entry name" value="CPSASE_1"/>
    <property type="match status" value="1"/>
</dbReference>
<evidence type="ECO:0000256" key="4">
    <source>
        <dbReference type="ARBA" id="ARBA00022840"/>
    </source>
</evidence>
<dbReference type="InterPro" id="IPR005481">
    <property type="entry name" value="BC-like_N"/>
</dbReference>
<name>A0A919ID22_9ACTN</name>
<dbReference type="Pfam" id="PF00364">
    <property type="entry name" value="Biotin_lipoyl"/>
    <property type="match status" value="1"/>
</dbReference>
<organism evidence="10 11">
    <name type="scientific">Actinoplanes cyaneus</name>
    <dbReference type="NCBI Taxonomy" id="52696"/>
    <lineage>
        <taxon>Bacteria</taxon>
        <taxon>Bacillati</taxon>
        <taxon>Actinomycetota</taxon>
        <taxon>Actinomycetes</taxon>
        <taxon>Micromonosporales</taxon>
        <taxon>Micromonosporaceae</taxon>
        <taxon>Actinoplanes</taxon>
    </lineage>
</organism>
<comment type="caution">
    <text evidence="10">The sequence shown here is derived from an EMBL/GenBank/DDBJ whole genome shotgun (WGS) entry which is preliminary data.</text>
</comment>
<sequence length="624" mass="65470">MIRKLLVANRGEIARRIFRTCRALGVETVAVHAEMSDLHAAEADAAVVVESFLNIDQIVEAARRSGADAVHPGYGFLSENAGFARAVEAAGLIWIGPTPDAIEAMGDKIRAKKLVSAAGVPVLDGDDTFPLLIKAAAGGGGRGMRVVTDPGTLRSELAGASAEAQSAFGDGTVFTEPYLPQARHVEVQVLGDQHGRIWVAGDRDCSVQRRHQKIVEEAPAPGLPDTVRAELHRHALAAAEAVGYRSAGTVEFLVDGDRIFFLEMNTRLQVEHPVTEAVTGLDLVAWQVAIAEGRALPAEPPPSWGHAIEVRLYAEDPAAGFAPQTGRLRAFDFGAPGIRVDSGVEAGSEVGVRYDAMLAKIIAYGPDRASAIRLLADALRRGVLHGITTNLALLRAILADDDFVAGRVDTALLDRRLAAWTSAGQDHAVRKAALAAALGSAVRTATSAGVQARMPVAWRNVPSQERVRTFRHAGVEHRVTYAGRGGRLESSWLPGVRIESAAADHVILDDHGVRETYRVTVADGGVDVDGPAGSFDLHAVPKFADPAANLAAGSLLASMPGLVVALHVAEGDQVAAGAPIVVLEAMKMQQTLTAPAAGVVSSVAVEVGRQVAAGEVLAVIEESS</sequence>
<feature type="domain" description="Biotin carboxylation" evidence="9">
    <location>
        <begin position="1"/>
        <end position="418"/>
    </location>
</feature>
<dbReference type="Proteomes" id="UP000619479">
    <property type="component" value="Unassembled WGS sequence"/>
</dbReference>
<evidence type="ECO:0000259" key="9">
    <source>
        <dbReference type="PROSITE" id="PS50979"/>
    </source>
</evidence>
<evidence type="ECO:0000259" key="7">
    <source>
        <dbReference type="PROSITE" id="PS50968"/>
    </source>
</evidence>
<evidence type="ECO:0000313" key="10">
    <source>
        <dbReference type="EMBL" id="GID62141.1"/>
    </source>
</evidence>
<dbReference type="Pfam" id="PF02786">
    <property type="entry name" value="CPSase_L_D2"/>
    <property type="match status" value="1"/>
</dbReference>
<reference evidence="10" key="1">
    <citation type="submission" date="2021-01" db="EMBL/GenBank/DDBJ databases">
        <title>Whole genome shotgun sequence of Actinoplanes cyaneus NBRC 14990.</title>
        <authorList>
            <person name="Komaki H."/>
            <person name="Tamura T."/>
        </authorList>
    </citation>
    <scope>NUCLEOTIDE SEQUENCE</scope>
    <source>
        <strain evidence="10">NBRC 14990</strain>
    </source>
</reference>
<evidence type="ECO:0000256" key="2">
    <source>
        <dbReference type="ARBA" id="ARBA00022598"/>
    </source>
</evidence>
<dbReference type="SUPFAM" id="SSF52440">
    <property type="entry name" value="PreATP-grasp domain"/>
    <property type="match status" value="1"/>
</dbReference>
<dbReference type="CDD" id="cd06850">
    <property type="entry name" value="biotinyl_domain"/>
    <property type="match status" value="1"/>
</dbReference>
<evidence type="ECO:0000256" key="6">
    <source>
        <dbReference type="PROSITE-ProRule" id="PRU00409"/>
    </source>
</evidence>
<evidence type="ECO:0000259" key="8">
    <source>
        <dbReference type="PROSITE" id="PS50975"/>
    </source>
</evidence>
<evidence type="ECO:0000256" key="3">
    <source>
        <dbReference type="ARBA" id="ARBA00022741"/>
    </source>
</evidence>
<comment type="cofactor">
    <cofactor evidence="1">
        <name>biotin</name>
        <dbReference type="ChEBI" id="CHEBI:57586"/>
    </cofactor>
</comment>
<proteinExistence type="predicted"/>
<keyword evidence="5" id="KW-0092">Biotin</keyword>
<dbReference type="Pfam" id="PF02785">
    <property type="entry name" value="Biotin_carb_C"/>
    <property type="match status" value="1"/>
</dbReference>
<dbReference type="PROSITE" id="PS50975">
    <property type="entry name" value="ATP_GRASP"/>
    <property type="match status" value="1"/>
</dbReference>
<feature type="domain" description="ATP-grasp" evidence="8">
    <location>
        <begin position="99"/>
        <end position="292"/>
    </location>
</feature>
<dbReference type="InterPro" id="IPR011053">
    <property type="entry name" value="Single_hybrid_motif"/>
</dbReference>
<dbReference type="InterPro" id="IPR011054">
    <property type="entry name" value="Rudment_hybrid_motif"/>
</dbReference>
<protein>
    <submittedName>
        <fullName evidence="10">Acetyl/propionyl-CoA carboxylase subuit alpha</fullName>
    </submittedName>
</protein>
<dbReference type="PROSITE" id="PS50979">
    <property type="entry name" value="BC"/>
    <property type="match status" value="1"/>
</dbReference>